<dbReference type="InterPro" id="IPR050708">
    <property type="entry name" value="T6SS_VgrG/RHS"/>
</dbReference>
<dbReference type="Pfam" id="PF25023">
    <property type="entry name" value="TEN_YD-shell"/>
    <property type="match status" value="1"/>
</dbReference>
<feature type="chain" id="PRO_5045923128" evidence="3">
    <location>
        <begin position="18"/>
        <end position="312"/>
    </location>
</feature>
<feature type="region of interest" description="Disordered" evidence="2">
    <location>
        <begin position="232"/>
        <end position="312"/>
    </location>
</feature>
<evidence type="ECO:0000256" key="3">
    <source>
        <dbReference type="SAM" id="SignalP"/>
    </source>
</evidence>
<reference evidence="5 6" key="1">
    <citation type="submission" date="2023-04" db="EMBL/GenBank/DDBJ databases">
        <title>Luteimonas endophyticus RD2P54.</title>
        <authorList>
            <person name="Sun J.-Q."/>
        </authorList>
    </citation>
    <scope>NUCLEOTIDE SEQUENCE [LARGE SCALE GENOMIC DNA]</scope>
    <source>
        <strain evidence="5 6">RD2P54</strain>
    </source>
</reference>
<comment type="caution">
    <text evidence="5">The sequence shown here is derived from an EMBL/GenBank/DDBJ whole genome shotgun (WGS) entry which is preliminary data.</text>
</comment>
<evidence type="ECO:0000256" key="1">
    <source>
        <dbReference type="ARBA" id="ARBA00022737"/>
    </source>
</evidence>
<dbReference type="Gene3D" id="2.180.10.10">
    <property type="entry name" value="RHS repeat-associated core"/>
    <property type="match status" value="1"/>
</dbReference>
<dbReference type="NCBIfam" id="TIGR03696">
    <property type="entry name" value="Rhs_assc_core"/>
    <property type="match status" value="1"/>
</dbReference>
<dbReference type="PANTHER" id="PTHR32305">
    <property type="match status" value="1"/>
</dbReference>
<evidence type="ECO:0000313" key="5">
    <source>
        <dbReference type="EMBL" id="MDH5822492.1"/>
    </source>
</evidence>
<name>A0ABT6J6N2_9GAMM</name>
<dbReference type="InterPro" id="IPR056823">
    <property type="entry name" value="TEN-like_YD-shell"/>
</dbReference>
<organism evidence="5 6">
    <name type="scientific">Luteimonas endophytica</name>
    <dbReference type="NCBI Taxonomy" id="3042023"/>
    <lineage>
        <taxon>Bacteria</taxon>
        <taxon>Pseudomonadati</taxon>
        <taxon>Pseudomonadota</taxon>
        <taxon>Gammaproteobacteria</taxon>
        <taxon>Lysobacterales</taxon>
        <taxon>Lysobacteraceae</taxon>
        <taxon>Luteimonas</taxon>
    </lineage>
</organism>
<evidence type="ECO:0000256" key="2">
    <source>
        <dbReference type="SAM" id="MobiDB-lite"/>
    </source>
</evidence>
<evidence type="ECO:0000259" key="4">
    <source>
        <dbReference type="Pfam" id="PF25023"/>
    </source>
</evidence>
<gene>
    <name evidence="5" type="ORF">QFW77_05740</name>
</gene>
<dbReference type="Proteomes" id="UP001156940">
    <property type="component" value="Unassembled WGS sequence"/>
</dbReference>
<dbReference type="PANTHER" id="PTHR32305:SF15">
    <property type="entry name" value="PROTEIN RHSA-RELATED"/>
    <property type="match status" value="1"/>
</dbReference>
<keyword evidence="1" id="KW-0677">Repeat</keyword>
<dbReference type="EMBL" id="JARXRM010000024">
    <property type="protein sequence ID" value="MDH5822492.1"/>
    <property type="molecule type" value="Genomic_DNA"/>
</dbReference>
<feature type="domain" description="Teneurin-like YD-shell" evidence="4">
    <location>
        <begin position="23"/>
        <end position="117"/>
    </location>
</feature>
<feature type="compositionally biased region" description="Basic and acidic residues" evidence="2">
    <location>
        <begin position="296"/>
        <end position="312"/>
    </location>
</feature>
<feature type="signal peptide" evidence="3">
    <location>
        <begin position="1"/>
        <end position="17"/>
    </location>
</feature>
<keyword evidence="6" id="KW-1185">Reference proteome</keyword>
<evidence type="ECO:0000313" key="6">
    <source>
        <dbReference type="Proteomes" id="UP001156940"/>
    </source>
</evidence>
<dbReference type="InterPro" id="IPR022385">
    <property type="entry name" value="Rhs_assc_core"/>
</dbReference>
<sequence length="312" mass="32643">MLVLLAGCLLPAGAAFAQTTVKYIHTDALGSVVAVTDQNRNVLERREYEPYGQQLIPALADGPGYTGHVQDAATGLTYMQQRYYDPQLGVFLSVDPVAAYQSPTSQFHRYRYANNNPYRFTDPDGRAVETPWDMFSFGVGVHSLSGNLREGNWGAAGLDAVGVIADGAAVLLPGLPGGASVGIKAARGADAAIGAVNRTGAAADGAKGADFVVTPGGTAVPTSQSRMTDGFEAAGMQGTPLPDGKGTSYTMPDGMNVRAMEPSGQAPRRASFTNSNGGPVTPDGKVPQPPRGASAAERRDYVRDRTHVEQNK</sequence>
<protein>
    <submittedName>
        <fullName evidence="5">RHS repeat-associated core domain-containing protein</fullName>
    </submittedName>
</protein>
<keyword evidence="3" id="KW-0732">Signal</keyword>
<accession>A0ABT6J6N2</accession>
<proteinExistence type="predicted"/>